<dbReference type="AlphaFoldDB" id="U6STG8"/>
<gene>
    <name evidence="1" type="ORF">A33I_09055</name>
</gene>
<proteinExistence type="predicted"/>
<comment type="caution">
    <text evidence="1">The sequence shown here is derived from an EMBL/GenBank/DDBJ whole genome shotgun (WGS) entry which is preliminary data.</text>
</comment>
<name>U6STG8_9BACI</name>
<dbReference type="PATRIC" id="fig|1188261.3.peg.1196"/>
<organism evidence="1 2">
    <name type="scientific">Alkalihalophilus marmarensis DSM 21297</name>
    <dbReference type="NCBI Taxonomy" id="1188261"/>
    <lineage>
        <taxon>Bacteria</taxon>
        <taxon>Bacillati</taxon>
        <taxon>Bacillota</taxon>
        <taxon>Bacilli</taxon>
        <taxon>Bacillales</taxon>
        <taxon>Bacillaceae</taxon>
        <taxon>Alkalihalophilus</taxon>
    </lineage>
</organism>
<evidence type="ECO:0000313" key="1">
    <source>
        <dbReference type="EMBL" id="ERN53941.1"/>
    </source>
</evidence>
<dbReference type="RefSeq" id="WP_022627524.1">
    <property type="nucleotide sequence ID" value="NZ_ATAE01000011.1"/>
</dbReference>
<evidence type="ECO:0000313" key="2">
    <source>
        <dbReference type="Proteomes" id="UP000017170"/>
    </source>
</evidence>
<keyword evidence="2" id="KW-1185">Reference proteome</keyword>
<sequence>MNEILKQLLEEDQHDLKTMPIDKVERDRERRKDVLRILNSGGAAAAIDYIHAAVIFQHGETLEDWWQAYILGVKAIDLGFRPKWVAAVAMDRWLLHKGKPLKYGNQVIPFGGIYRIPPLEQNTSDEDRHLWNCPSLLELFSFKNLRGFMAYEGVSTLKNEDL</sequence>
<dbReference type="Proteomes" id="UP000017170">
    <property type="component" value="Unassembled WGS sequence"/>
</dbReference>
<accession>U6STG8</accession>
<dbReference type="EMBL" id="ATAE01000011">
    <property type="protein sequence ID" value="ERN53941.1"/>
    <property type="molecule type" value="Genomic_DNA"/>
</dbReference>
<reference evidence="1 2" key="1">
    <citation type="journal article" date="2013" name="Genome Announc.">
        <title>Genome Sequence of the Extreme Obligate Alkaliphile Bacillus marmarensis Strain DSM 21297.</title>
        <authorList>
            <person name="Wernick D.G."/>
            <person name="Choi K.Y."/>
            <person name="Tat C.A."/>
            <person name="Lafontaine Rivera J.G."/>
            <person name="Liao J.C."/>
        </authorList>
    </citation>
    <scope>NUCLEOTIDE SEQUENCE [LARGE SCALE GENOMIC DNA]</scope>
    <source>
        <strain evidence="1 2">DSM 21297</strain>
    </source>
</reference>
<protein>
    <submittedName>
        <fullName evidence="1">Uncharacterized protein</fullName>
    </submittedName>
</protein>